<organism evidence="1 2">
    <name type="scientific">Brachionus plicatilis</name>
    <name type="common">Marine rotifer</name>
    <name type="synonym">Brachionus muelleri</name>
    <dbReference type="NCBI Taxonomy" id="10195"/>
    <lineage>
        <taxon>Eukaryota</taxon>
        <taxon>Metazoa</taxon>
        <taxon>Spiralia</taxon>
        <taxon>Gnathifera</taxon>
        <taxon>Rotifera</taxon>
        <taxon>Eurotatoria</taxon>
        <taxon>Monogononta</taxon>
        <taxon>Pseudotrocha</taxon>
        <taxon>Ploima</taxon>
        <taxon>Brachionidae</taxon>
        <taxon>Brachionus</taxon>
    </lineage>
</organism>
<dbReference type="EMBL" id="REGN01000362">
    <property type="protein sequence ID" value="RNA42483.1"/>
    <property type="molecule type" value="Genomic_DNA"/>
</dbReference>
<protein>
    <submittedName>
        <fullName evidence="1">Uncharacterized protein</fullName>
    </submittedName>
</protein>
<evidence type="ECO:0000313" key="2">
    <source>
        <dbReference type="Proteomes" id="UP000276133"/>
    </source>
</evidence>
<proteinExistence type="predicted"/>
<evidence type="ECO:0000313" key="1">
    <source>
        <dbReference type="EMBL" id="RNA42483.1"/>
    </source>
</evidence>
<dbReference type="AlphaFoldDB" id="A0A3M7T381"/>
<accession>A0A3M7T381</accession>
<keyword evidence="2" id="KW-1185">Reference proteome</keyword>
<gene>
    <name evidence="1" type="ORF">BpHYR1_019940</name>
</gene>
<comment type="caution">
    <text evidence="1">The sequence shown here is derived from an EMBL/GenBank/DDBJ whole genome shotgun (WGS) entry which is preliminary data.</text>
</comment>
<sequence>MVMIQWLTSRHVMRASLIEFRDVIWASFLALVVLVQGKEFLCSLSNRILVNRLIRWHFFLVVGKCHIRMRGLCTGICRSI</sequence>
<dbReference type="Proteomes" id="UP000276133">
    <property type="component" value="Unassembled WGS sequence"/>
</dbReference>
<reference evidence="1 2" key="1">
    <citation type="journal article" date="2018" name="Sci. Rep.">
        <title>Genomic signatures of local adaptation to the degree of environmental predictability in rotifers.</title>
        <authorList>
            <person name="Franch-Gras L."/>
            <person name="Hahn C."/>
            <person name="Garcia-Roger E.M."/>
            <person name="Carmona M.J."/>
            <person name="Serra M."/>
            <person name="Gomez A."/>
        </authorList>
    </citation>
    <scope>NUCLEOTIDE SEQUENCE [LARGE SCALE GENOMIC DNA]</scope>
    <source>
        <strain evidence="1">HYR1</strain>
    </source>
</reference>
<name>A0A3M7T381_BRAPC</name>